<name>A0ABY7FFE4_MYAAR</name>
<evidence type="ECO:0000313" key="1">
    <source>
        <dbReference type="EMBL" id="WAR20312.1"/>
    </source>
</evidence>
<organism evidence="1 2">
    <name type="scientific">Mya arenaria</name>
    <name type="common">Soft-shell clam</name>
    <dbReference type="NCBI Taxonomy" id="6604"/>
    <lineage>
        <taxon>Eukaryota</taxon>
        <taxon>Metazoa</taxon>
        <taxon>Spiralia</taxon>
        <taxon>Lophotrochozoa</taxon>
        <taxon>Mollusca</taxon>
        <taxon>Bivalvia</taxon>
        <taxon>Autobranchia</taxon>
        <taxon>Heteroconchia</taxon>
        <taxon>Euheterodonta</taxon>
        <taxon>Imparidentia</taxon>
        <taxon>Neoheterodontei</taxon>
        <taxon>Myida</taxon>
        <taxon>Myoidea</taxon>
        <taxon>Myidae</taxon>
        <taxon>Mya</taxon>
    </lineage>
</organism>
<keyword evidence="2" id="KW-1185">Reference proteome</keyword>
<dbReference type="InterPro" id="IPR027897">
    <property type="entry name" value="DUF4559"/>
</dbReference>
<evidence type="ECO:0000313" key="2">
    <source>
        <dbReference type="Proteomes" id="UP001164746"/>
    </source>
</evidence>
<protein>
    <submittedName>
        <fullName evidence="1">Uncharacterized protein</fullName>
    </submittedName>
</protein>
<sequence length="692" mass="79421">MLIFAPDHKTVANLFKLRKDFALLHLNKSIITILCLAYKDAGILYILKDLLDDDVQDDTESIFINLLLKMLRPGRKFRENQRSLQALLALQTINEPICNIVKRKFETLRLLWLNEAEHKGSPCVSCETQNLGQCPTKTLCYETLCRDYNTSERQRRACQNCSNSIEYFKTQIVKSHRSGKPNWLTTDPKLWSSNAIAIAKCFIPPWKDKNTQRADGTDCLSLLHILRNCKHCQDYFSFDVTRSNNILSQTITIVREVQHSVAVKISKRQLHCLFRCLRRLLKDGKYLVDDPLAIDALRRLEMIQKGKLNCNCGIEYSLIVQPQSKLTSEIYEANLNLYFEQKDVTDRREQEMIKEALTLFRRFKIEIPSWLEKYGRDLDDKDSTRILISNFTPAMKKFQELPFVFDCVPRTDHMIINLIETGREEEKELHVRKIKNILNDCKLSEKQYRIAFVTVTKYADYKYKSGDKVHVKDRIGTLSGFAKMSVSNSNVLVAILSNHVAEDPDSKSKTFSTALKMQNETVGDICPKPKGDLKADVAIAKIHPCKECHCDKKFRDEKEKRLYAVPLTETELANSLYERVHFWGAESQPGIGQIQELGLLHEGGSNHIYINDTSGNWQPGNSGAMILKEKHRSESPQTLQAVGTFMGETFEKAEGRKYIATPLHLGFAVLSEHHKATFSLFGEDSEDRENNP</sequence>
<dbReference type="Pfam" id="PF15112">
    <property type="entry name" value="DUF4559"/>
    <property type="match status" value="1"/>
</dbReference>
<dbReference type="Proteomes" id="UP001164746">
    <property type="component" value="Chromosome 11"/>
</dbReference>
<reference evidence="1" key="1">
    <citation type="submission" date="2022-11" db="EMBL/GenBank/DDBJ databases">
        <title>Centuries of genome instability and evolution in soft-shell clam transmissible cancer (bioRxiv).</title>
        <authorList>
            <person name="Hart S.F.M."/>
            <person name="Yonemitsu M.A."/>
            <person name="Giersch R.M."/>
            <person name="Beal B.F."/>
            <person name="Arriagada G."/>
            <person name="Davis B.W."/>
            <person name="Ostrander E.A."/>
            <person name="Goff S.P."/>
            <person name="Metzger M.J."/>
        </authorList>
    </citation>
    <scope>NUCLEOTIDE SEQUENCE</scope>
    <source>
        <strain evidence="1">MELC-2E11</strain>
        <tissue evidence="1">Siphon/mantle</tissue>
    </source>
</reference>
<proteinExistence type="predicted"/>
<dbReference type="EMBL" id="CP111022">
    <property type="protein sequence ID" value="WAR20312.1"/>
    <property type="molecule type" value="Genomic_DNA"/>
</dbReference>
<accession>A0ABY7FFE4</accession>
<gene>
    <name evidence="1" type="ORF">MAR_002150</name>
</gene>